<protein>
    <submittedName>
        <fullName evidence="1">Uncharacterized protein</fullName>
    </submittedName>
</protein>
<sequence length="92" mass="10334">MMARPGHTQAAASFVMEVTVTTDTAAERQREHDPVAGELYLAGERVPPGLYKEVRSGRRIHLAHDDFLPATLDGRVACYARLRFMWGREHKG</sequence>
<gene>
    <name evidence="1" type="ORF">AVDCRST_MAG63-188</name>
</gene>
<dbReference type="EMBL" id="CADCTO010000002">
    <property type="protein sequence ID" value="CAA9211575.1"/>
    <property type="molecule type" value="Genomic_DNA"/>
</dbReference>
<dbReference type="AlphaFoldDB" id="A0A6J4H3K9"/>
<accession>A0A6J4H3K9</accession>
<evidence type="ECO:0000313" key="1">
    <source>
        <dbReference type="EMBL" id="CAA9211575.1"/>
    </source>
</evidence>
<proteinExistence type="predicted"/>
<reference evidence="1" key="1">
    <citation type="submission" date="2020-02" db="EMBL/GenBank/DDBJ databases">
        <authorList>
            <person name="Meier V. D."/>
        </authorList>
    </citation>
    <scope>NUCLEOTIDE SEQUENCE</scope>
    <source>
        <strain evidence="1">AVDCRST_MAG63</strain>
    </source>
</reference>
<organism evidence="1">
    <name type="scientific">uncultured Armatimonadetes bacterium</name>
    <dbReference type="NCBI Taxonomy" id="157466"/>
    <lineage>
        <taxon>Bacteria</taxon>
        <taxon>Bacillati</taxon>
        <taxon>Armatimonadota</taxon>
        <taxon>environmental samples</taxon>
    </lineage>
</organism>
<name>A0A6J4H3K9_9BACT</name>